<evidence type="ECO:0000313" key="2">
    <source>
        <dbReference type="EMBL" id="CAG7911490.1"/>
    </source>
</evidence>
<dbReference type="PANTHER" id="PTHR37252">
    <property type="entry name" value="POLYADENYLATE-BINDING PROTEIN-INTERACTING PROTEIN 6"/>
    <property type="match status" value="1"/>
</dbReference>
<dbReference type="AlphaFoldDB" id="A0A3P6DHS3"/>
<reference evidence="3" key="1">
    <citation type="submission" date="2018-11" db="EMBL/GenBank/DDBJ databases">
        <authorList>
            <consortium name="Genoscope - CEA"/>
            <person name="William W."/>
        </authorList>
    </citation>
    <scope>NUCLEOTIDE SEQUENCE</scope>
</reference>
<proteinExistence type="predicted"/>
<dbReference type="GO" id="GO:0043130">
    <property type="term" value="F:ubiquitin binding"/>
    <property type="evidence" value="ECO:0007669"/>
    <property type="project" value="InterPro"/>
</dbReference>
<evidence type="ECO:0000313" key="3">
    <source>
        <dbReference type="EMBL" id="VDD20042.1"/>
    </source>
</evidence>
<accession>A0A3P6DHS3</accession>
<gene>
    <name evidence="3" type="ORF">BRAA10T44688Z</name>
    <name evidence="2" type="ORF">BRAPAZ1V2_A10P27360.2</name>
</gene>
<dbReference type="InterPro" id="IPR003892">
    <property type="entry name" value="CUE"/>
</dbReference>
<feature type="domain" description="CUE" evidence="1">
    <location>
        <begin position="92"/>
        <end position="135"/>
    </location>
</feature>
<protein>
    <recommendedName>
        <fullName evidence="1">CUE domain-containing protein</fullName>
    </recommendedName>
</protein>
<dbReference type="EMBL" id="LS974626">
    <property type="protein sequence ID" value="CAG7911490.1"/>
    <property type="molecule type" value="Genomic_DNA"/>
</dbReference>
<dbReference type="InterPro" id="IPR041806">
    <property type="entry name" value="CID5/6/7_CUE"/>
</dbReference>
<name>A0A3P6DHS3_BRACM</name>
<dbReference type="InterPro" id="IPR038981">
    <property type="entry name" value="CID5/CID6"/>
</dbReference>
<dbReference type="Proteomes" id="UP000694005">
    <property type="component" value="Chromosome A10"/>
</dbReference>
<dbReference type="Gramene" id="A10p27360.2_BraZ1">
    <property type="protein sequence ID" value="A10p27360.2_BraZ1.CDS"/>
    <property type="gene ID" value="A10g27360.2_BraZ1"/>
</dbReference>
<dbReference type="CDD" id="cd14371">
    <property type="entry name" value="CUE_CID7_like"/>
    <property type="match status" value="1"/>
</dbReference>
<dbReference type="PANTHER" id="PTHR37252:SF2">
    <property type="entry name" value="POLYADENYLATE-BINDING PROTEIN-INTERACTING PROTEIN 5"/>
    <property type="match status" value="1"/>
</dbReference>
<evidence type="ECO:0000259" key="1">
    <source>
        <dbReference type="PROSITE" id="PS51140"/>
    </source>
</evidence>
<sequence>MDTNLNIAVSFLPRQGAMKPGSGAFALNPHATSYVPLYKRVDHHHDMDGLLFANPTTQDLSFEDVQVSMPNISSEVAYKLIRDDDDFDMEMEIDMDIEYLLVTFSGLSQESITDVYLANSGDLEATIEMLNQLEIYSNEAQENLPETLDIGVMCESAGPSTSKCSTQKKVATEVAASSSSPSVIPSAPVSA</sequence>
<organism evidence="3">
    <name type="scientific">Brassica campestris</name>
    <name type="common">Field mustard</name>
    <dbReference type="NCBI Taxonomy" id="3711"/>
    <lineage>
        <taxon>Eukaryota</taxon>
        <taxon>Viridiplantae</taxon>
        <taxon>Streptophyta</taxon>
        <taxon>Embryophyta</taxon>
        <taxon>Tracheophyta</taxon>
        <taxon>Spermatophyta</taxon>
        <taxon>Magnoliopsida</taxon>
        <taxon>eudicotyledons</taxon>
        <taxon>Gunneridae</taxon>
        <taxon>Pentapetalae</taxon>
        <taxon>rosids</taxon>
        <taxon>malvids</taxon>
        <taxon>Brassicales</taxon>
        <taxon>Brassicaceae</taxon>
        <taxon>Brassiceae</taxon>
        <taxon>Brassica</taxon>
    </lineage>
</organism>
<dbReference type="PROSITE" id="PS51140">
    <property type="entry name" value="CUE"/>
    <property type="match status" value="1"/>
</dbReference>
<dbReference type="EMBL" id="LR031577">
    <property type="protein sequence ID" value="VDD20042.1"/>
    <property type="molecule type" value="Genomic_DNA"/>
</dbReference>
<dbReference type="Gene3D" id="1.10.8.10">
    <property type="entry name" value="DNA helicase RuvA subunit, C-terminal domain"/>
    <property type="match status" value="1"/>
</dbReference>